<organism evidence="1 2">
    <name type="scientific">Coniella lustricola</name>
    <dbReference type="NCBI Taxonomy" id="2025994"/>
    <lineage>
        <taxon>Eukaryota</taxon>
        <taxon>Fungi</taxon>
        <taxon>Dikarya</taxon>
        <taxon>Ascomycota</taxon>
        <taxon>Pezizomycotina</taxon>
        <taxon>Sordariomycetes</taxon>
        <taxon>Sordariomycetidae</taxon>
        <taxon>Diaporthales</taxon>
        <taxon>Schizoparmaceae</taxon>
        <taxon>Coniella</taxon>
    </lineage>
</organism>
<dbReference type="EMBL" id="KZ678402">
    <property type="protein sequence ID" value="PSR93978.1"/>
    <property type="molecule type" value="Genomic_DNA"/>
</dbReference>
<dbReference type="AlphaFoldDB" id="A0A2T3AE88"/>
<reference evidence="1 2" key="1">
    <citation type="journal article" date="2018" name="Mycol. Prog.">
        <title>Coniella lustricola, a new species from submerged detritus.</title>
        <authorList>
            <person name="Raudabaugh D.B."/>
            <person name="Iturriaga T."/>
            <person name="Carver A."/>
            <person name="Mondo S."/>
            <person name="Pangilinan J."/>
            <person name="Lipzen A."/>
            <person name="He G."/>
            <person name="Amirebrahimi M."/>
            <person name="Grigoriev I.V."/>
            <person name="Miller A.N."/>
        </authorList>
    </citation>
    <scope>NUCLEOTIDE SEQUENCE [LARGE SCALE GENOMIC DNA]</scope>
    <source>
        <strain evidence="1 2">B22-T-1</strain>
    </source>
</reference>
<accession>A0A2T3AE88</accession>
<proteinExistence type="predicted"/>
<dbReference type="InParanoid" id="A0A2T3AE88"/>
<dbReference type="Proteomes" id="UP000241462">
    <property type="component" value="Unassembled WGS sequence"/>
</dbReference>
<evidence type="ECO:0000313" key="2">
    <source>
        <dbReference type="Proteomes" id="UP000241462"/>
    </source>
</evidence>
<sequence>MELPVSRLFSFPRTRDTRLDGRDTRLDGVERYDTSIWILRTWKARRTIEDLEVGPGPIYLGADGRNKIENERMEGSNRCLGRRVLYSREGVQVARCDVILPSEGILLIPILHILSFCSPLLQDPSNRGLVGNFFSVLHLRNLHSVFESSHKAKSTNAQVLPLLTNLQF</sequence>
<name>A0A2T3AE88_9PEZI</name>
<protein>
    <submittedName>
        <fullName evidence="1">Uncharacterized protein</fullName>
    </submittedName>
</protein>
<gene>
    <name evidence="1" type="ORF">BD289DRAFT_162793</name>
</gene>
<evidence type="ECO:0000313" key="1">
    <source>
        <dbReference type="EMBL" id="PSR93978.1"/>
    </source>
</evidence>
<keyword evidence="2" id="KW-1185">Reference proteome</keyword>